<feature type="region of interest" description="Disordered" evidence="1">
    <location>
        <begin position="245"/>
        <end position="265"/>
    </location>
</feature>
<name>A0A364L822_TALAM</name>
<dbReference type="AlphaFoldDB" id="A0A364L822"/>
<evidence type="ECO:0000313" key="2">
    <source>
        <dbReference type="EMBL" id="RAO71939.1"/>
    </source>
</evidence>
<accession>A0A364L822</accession>
<keyword evidence="3" id="KW-1185">Reference proteome</keyword>
<feature type="region of interest" description="Disordered" evidence="1">
    <location>
        <begin position="1"/>
        <end position="48"/>
    </location>
</feature>
<organism evidence="2 3">
    <name type="scientific">Talaromyces amestolkiae</name>
    <dbReference type="NCBI Taxonomy" id="1196081"/>
    <lineage>
        <taxon>Eukaryota</taxon>
        <taxon>Fungi</taxon>
        <taxon>Dikarya</taxon>
        <taxon>Ascomycota</taxon>
        <taxon>Pezizomycotina</taxon>
        <taxon>Eurotiomycetes</taxon>
        <taxon>Eurotiomycetidae</taxon>
        <taxon>Eurotiales</taxon>
        <taxon>Trichocomaceae</taxon>
        <taxon>Talaromyces</taxon>
        <taxon>Talaromyces sect. Talaromyces</taxon>
    </lineage>
</organism>
<dbReference type="STRING" id="1196081.A0A364L822"/>
<protein>
    <recommendedName>
        <fullName evidence="4">AGC-kinase C-terminal domain-containing protein</fullName>
    </recommendedName>
</protein>
<proteinExistence type="predicted"/>
<feature type="compositionally biased region" description="Polar residues" evidence="1">
    <location>
        <begin position="245"/>
        <end position="260"/>
    </location>
</feature>
<dbReference type="GeneID" id="63797166"/>
<dbReference type="RefSeq" id="XP_040736454.1">
    <property type="nucleotide sequence ID" value="XM_040880703.1"/>
</dbReference>
<sequence>MPKRNNRLVGAHSEGATSINEVSANTQTSNEKARPQSGPWNSSQKESLSSGACLISKIRRGKVKLLSKLGLWNSGDTEETDTTSSSPLDLNSLCSTTASQRDADDERTDNVSNCFCPSSNDFPTTIEFHQQPISTPGADSLVSESFELAQVAFENEFYMHSNVDRPSRIPVLARRLSQKLSIFGPSTVIRRTKTKARPGSHVYSDDATDIKSHRWFLDHSWNDMLLRRPPYVPEERCWEDIRLTDTNPGNIQEKQQSNDVHSPPVPDPLTPEYQNMLEQEAFKQEIDNHVSKKRKHKERKRARDKILRDAVAGPTALDVRTKGAFVGYTWRRPKSVRDVLEIERGRSLVW</sequence>
<reference evidence="2 3" key="1">
    <citation type="journal article" date="2017" name="Biotechnol. Biofuels">
        <title>Differential beta-glucosidase expression as a function of carbon source availability in Talaromyces amestolkiae: a genomic and proteomic approach.</title>
        <authorList>
            <person name="de Eugenio L.I."/>
            <person name="Mendez-Liter J.A."/>
            <person name="Nieto-Dominguez M."/>
            <person name="Alonso L."/>
            <person name="Gil-Munoz J."/>
            <person name="Barriuso J."/>
            <person name="Prieto A."/>
            <person name="Martinez M.J."/>
        </authorList>
    </citation>
    <scope>NUCLEOTIDE SEQUENCE [LARGE SCALE GENOMIC DNA]</scope>
    <source>
        <strain evidence="2 3">CIB</strain>
    </source>
</reference>
<dbReference type="EMBL" id="MIKG01000017">
    <property type="protein sequence ID" value="RAO71939.1"/>
    <property type="molecule type" value="Genomic_DNA"/>
</dbReference>
<gene>
    <name evidence="2" type="ORF">BHQ10_007951</name>
</gene>
<comment type="caution">
    <text evidence="2">The sequence shown here is derived from an EMBL/GenBank/DDBJ whole genome shotgun (WGS) entry which is preliminary data.</text>
</comment>
<dbReference type="Proteomes" id="UP000249363">
    <property type="component" value="Unassembled WGS sequence"/>
</dbReference>
<feature type="compositionally biased region" description="Polar residues" evidence="1">
    <location>
        <begin position="15"/>
        <end position="30"/>
    </location>
</feature>
<feature type="compositionally biased region" description="Polar residues" evidence="1">
    <location>
        <begin position="38"/>
        <end position="48"/>
    </location>
</feature>
<evidence type="ECO:0000256" key="1">
    <source>
        <dbReference type="SAM" id="MobiDB-lite"/>
    </source>
</evidence>
<evidence type="ECO:0008006" key="4">
    <source>
        <dbReference type="Google" id="ProtNLM"/>
    </source>
</evidence>
<evidence type="ECO:0000313" key="3">
    <source>
        <dbReference type="Proteomes" id="UP000249363"/>
    </source>
</evidence>
<dbReference type="OrthoDB" id="3638488at2759"/>